<dbReference type="EMBL" id="WJQU01000001">
    <property type="protein sequence ID" value="KAJ6647210.1"/>
    <property type="molecule type" value="Genomic_DNA"/>
</dbReference>
<dbReference type="Pfam" id="PF00271">
    <property type="entry name" value="Helicase_C"/>
    <property type="match status" value="1"/>
</dbReference>
<dbReference type="GO" id="GO:0005694">
    <property type="term" value="C:chromosome"/>
    <property type="evidence" value="ECO:0007669"/>
    <property type="project" value="TreeGrafter"/>
</dbReference>
<dbReference type="SMART" id="SM00956">
    <property type="entry name" value="RQC"/>
    <property type="match status" value="1"/>
</dbReference>
<keyword evidence="6 11" id="KW-0067">ATP-binding</keyword>
<dbReference type="AlphaFoldDB" id="A0A9Q0S8D2"/>
<dbReference type="GO" id="GO:0005654">
    <property type="term" value="C:nucleoplasm"/>
    <property type="evidence" value="ECO:0007669"/>
    <property type="project" value="TreeGrafter"/>
</dbReference>
<dbReference type="InterPro" id="IPR002121">
    <property type="entry name" value="HRDC_dom"/>
</dbReference>
<dbReference type="EC" id="5.6.2.4" evidence="11"/>
<keyword evidence="11" id="KW-0539">Nucleus</keyword>
<dbReference type="InterPro" id="IPR044876">
    <property type="entry name" value="HRDC_dom_sf"/>
</dbReference>
<dbReference type="InterPro" id="IPR036390">
    <property type="entry name" value="WH_DNA-bd_sf"/>
</dbReference>
<evidence type="ECO:0000313" key="16">
    <source>
        <dbReference type="EMBL" id="KAJ6647210.1"/>
    </source>
</evidence>
<evidence type="ECO:0000256" key="3">
    <source>
        <dbReference type="ARBA" id="ARBA00022741"/>
    </source>
</evidence>
<dbReference type="InterPro" id="IPR004589">
    <property type="entry name" value="DNA_helicase_ATP-dep_RecQ"/>
</dbReference>
<keyword evidence="7" id="KW-0238">DNA-binding</keyword>
<dbReference type="GO" id="GO:0003677">
    <property type="term" value="F:DNA binding"/>
    <property type="evidence" value="ECO:0007669"/>
    <property type="project" value="UniProtKB-KW"/>
</dbReference>
<dbReference type="PROSITE" id="PS51192">
    <property type="entry name" value="HELICASE_ATP_BIND_1"/>
    <property type="match status" value="1"/>
</dbReference>
<evidence type="ECO:0000259" key="14">
    <source>
        <dbReference type="PROSITE" id="PS51192"/>
    </source>
</evidence>
<dbReference type="InterPro" id="IPR018982">
    <property type="entry name" value="RQC_domain"/>
</dbReference>
<dbReference type="GO" id="GO:0016787">
    <property type="term" value="F:hydrolase activity"/>
    <property type="evidence" value="ECO:0007669"/>
    <property type="project" value="UniProtKB-KW"/>
</dbReference>
<comment type="caution">
    <text evidence="16">The sequence shown here is derived from an EMBL/GenBank/DDBJ whole genome shotgun (WGS) entry which is preliminary data.</text>
</comment>
<dbReference type="CDD" id="cd18794">
    <property type="entry name" value="SF2_C_RecQ"/>
    <property type="match status" value="1"/>
</dbReference>
<dbReference type="SUPFAM" id="SSF52540">
    <property type="entry name" value="P-loop containing nucleoside triphosphate hydrolases"/>
    <property type="match status" value="1"/>
</dbReference>
<sequence>MDFECDDDDELLKVVEQLENHTDDLNVAVKPEPHHLECLQKNFGHLEFRPMQWKVIRSIIEDKRDNCCIMSTGYGKSLCFQFPPVFSNGIAIIISPLISLMQDQVKSLNLVNIKSCMLGSAQTNRSIENDVLNGEYRIVYASPEYISGSGSDLIGKLKDKITVIAVDEAHCISSWGSDFRPKYLELKNLRQNAPDIPILAVTATASDRVQQDICTILKLKNPQIICTGFDRPNLEILVRRKTKDPWDDIGLLLRSKFLVGVSCIVYCLTRKATDNIYEILNSRGIKCGSYHAGKTQHQRKEIFDKFIRDEINVIVATVAFGMGIDKSDVRCVIHYGTPADMDGYYQEIGRAGRDGVPSKCILFYSDGDFEMHRHFRMNSRMSNKEMKRAEDRATVMKDFIYTKQCRRLKILQYFDGPSAQCPKLSVCCDNCRTASTSTTKQNIDDINKELDFSKDAKTLIDAISIFDGFSGISKPIAVLRGSKLKTIERYHNHKLMGSGKHMPEQYWKILADSLEQQELLQRQQSKADGFGFTTIKVTYRGKEWAASGKPLKFVPSEQLLHLMSSERSSTKAPTSSSSIKPLYDTSTSYGTSPIERAPIKGDEQLKRDLIMVRAMIASREGTMPYKIASEPAIDCLVRTKPLNMQELREAKVDGFTEAHYVFGPEFLKCIQRSKGFLPESSTENVESKAMTTAENPSNQTSSTTTTEASKSLAKSDNGFEDDDELFLSVEIDCEKIEKGLNVEKSVPATTAKKITRPIPKRVKYENSSSDEETSPAKAQSNLPVQDSSKPVGIRKRNIF</sequence>
<dbReference type="GO" id="GO:0043138">
    <property type="term" value="F:3'-5' DNA helicase activity"/>
    <property type="evidence" value="ECO:0007669"/>
    <property type="project" value="UniProtKB-EC"/>
</dbReference>
<comment type="subcellular location">
    <subcellularLocation>
        <location evidence="11">Nucleus</location>
    </subcellularLocation>
</comment>
<evidence type="ECO:0000256" key="2">
    <source>
        <dbReference type="ARBA" id="ARBA00005446"/>
    </source>
</evidence>
<evidence type="ECO:0000256" key="10">
    <source>
        <dbReference type="ARBA" id="ARBA00049360"/>
    </source>
</evidence>
<accession>A0A9Q0S8D2</accession>
<evidence type="ECO:0000256" key="5">
    <source>
        <dbReference type="ARBA" id="ARBA00022806"/>
    </source>
</evidence>
<feature type="domain" description="Helicase ATP-binding" evidence="14">
    <location>
        <begin position="57"/>
        <end position="223"/>
    </location>
</feature>
<evidence type="ECO:0000256" key="12">
    <source>
        <dbReference type="SAM" id="MobiDB-lite"/>
    </source>
</evidence>
<dbReference type="GO" id="GO:0005737">
    <property type="term" value="C:cytoplasm"/>
    <property type="evidence" value="ECO:0007669"/>
    <property type="project" value="TreeGrafter"/>
</dbReference>
<dbReference type="GO" id="GO:0000723">
    <property type="term" value="P:telomere maintenance"/>
    <property type="evidence" value="ECO:0007669"/>
    <property type="project" value="TreeGrafter"/>
</dbReference>
<proteinExistence type="inferred from homology"/>
<dbReference type="GO" id="GO:0005524">
    <property type="term" value="F:ATP binding"/>
    <property type="evidence" value="ECO:0007669"/>
    <property type="project" value="UniProtKB-KW"/>
</dbReference>
<feature type="region of interest" description="Disordered" evidence="12">
    <location>
        <begin position="747"/>
        <end position="799"/>
    </location>
</feature>
<keyword evidence="3 11" id="KW-0547">Nucleotide-binding</keyword>
<evidence type="ECO:0000259" key="15">
    <source>
        <dbReference type="PROSITE" id="PS51194"/>
    </source>
</evidence>
<feature type="compositionally biased region" description="Low complexity" evidence="12">
    <location>
        <begin position="700"/>
        <end position="715"/>
    </location>
</feature>
<keyword evidence="4 11" id="KW-0378">Hydrolase</keyword>
<dbReference type="InterPro" id="IPR036388">
    <property type="entry name" value="WH-like_DNA-bd_sf"/>
</dbReference>
<reference evidence="16" key="1">
    <citation type="submission" date="2022-07" db="EMBL/GenBank/DDBJ databases">
        <authorList>
            <person name="Trinca V."/>
            <person name="Uliana J.V.C."/>
            <person name="Torres T.T."/>
            <person name="Ward R.J."/>
            <person name="Monesi N."/>
        </authorList>
    </citation>
    <scope>NUCLEOTIDE SEQUENCE</scope>
    <source>
        <strain evidence="16">HSMRA1968</strain>
        <tissue evidence="16">Whole embryos</tissue>
    </source>
</reference>
<dbReference type="GO" id="GO:0000724">
    <property type="term" value="P:double-strand break repair via homologous recombination"/>
    <property type="evidence" value="ECO:0007669"/>
    <property type="project" value="TreeGrafter"/>
</dbReference>
<dbReference type="Gene3D" id="3.40.50.300">
    <property type="entry name" value="P-loop containing nucleotide triphosphate hydrolases"/>
    <property type="match status" value="2"/>
</dbReference>
<keyword evidence="5 11" id="KW-0347">Helicase</keyword>
<dbReference type="GO" id="GO:0006260">
    <property type="term" value="P:DNA replication"/>
    <property type="evidence" value="ECO:0007669"/>
    <property type="project" value="InterPro"/>
</dbReference>
<dbReference type="Gene3D" id="1.10.150.80">
    <property type="entry name" value="HRDC domain"/>
    <property type="match status" value="1"/>
</dbReference>
<comment type="catalytic activity">
    <reaction evidence="10 11">
        <text>ATP + H2O = ADP + phosphate + H(+)</text>
        <dbReference type="Rhea" id="RHEA:13065"/>
        <dbReference type="ChEBI" id="CHEBI:15377"/>
        <dbReference type="ChEBI" id="CHEBI:15378"/>
        <dbReference type="ChEBI" id="CHEBI:30616"/>
        <dbReference type="ChEBI" id="CHEBI:43474"/>
        <dbReference type="ChEBI" id="CHEBI:456216"/>
    </reaction>
</comment>
<name>A0A9Q0S8D2_9DIPT</name>
<evidence type="ECO:0000259" key="13">
    <source>
        <dbReference type="PROSITE" id="PS50967"/>
    </source>
</evidence>
<dbReference type="InterPro" id="IPR032284">
    <property type="entry name" value="RecQ_Zn-bd"/>
</dbReference>
<dbReference type="PROSITE" id="PS51194">
    <property type="entry name" value="HELICASE_CTER"/>
    <property type="match status" value="1"/>
</dbReference>
<dbReference type="SUPFAM" id="SSF46785">
    <property type="entry name" value="Winged helix' DNA-binding domain"/>
    <property type="match status" value="1"/>
</dbReference>
<evidence type="ECO:0000256" key="9">
    <source>
        <dbReference type="ARBA" id="ARBA00034617"/>
    </source>
</evidence>
<dbReference type="SMART" id="SM00487">
    <property type="entry name" value="DEXDc"/>
    <property type="match status" value="1"/>
</dbReference>
<dbReference type="NCBIfam" id="TIGR00614">
    <property type="entry name" value="recQ_fam"/>
    <property type="match status" value="1"/>
</dbReference>
<feature type="domain" description="HRDC" evidence="13">
    <location>
        <begin position="599"/>
        <end position="680"/>
    </location>
</feature>
<dbReference type="OrthoDB" id="10261556at2759"/>
<feature type="compositionally biased region" description="Polar residues" evidence="12">
    <location>
        <begin position="776"/>
        <end position="788"/>
    </location>
</feature>
<gene>
    <name evidence="16" type="primary">wrn_1</name>
    <name evidence="16" type="ORF">Bhyg_02430</name>
</gene>
<evidence type="ECO:0000256" key="7">
    <source>
        <dbReference type="ARBA" id="ARBA00023125"/>
    </source>
</evidence>
<dbReference type="GO" id="GO:0009378">
    <property type="term" value="F:four-way junction helicase activity"/>
    <property type="evidence" value="ECO:0007669"/>
    <property type="project" value="TreeGrafter"/>
</dbReference>
<organism evidence="16 17">
    <name type="scientific">Pseudolycoriella hygida</name>
    <dbReference type="NCBI Taxonomy" id="35572"/>
    <lineage>
        <taxon>Eukaryota</taxon>
        <taxon>Metazoa</taxon>
        <taxon>Ecdysozoa</taxon>
        <taxon>Arthropoda</taxon>
        <taxon>Hexapoda</taxon>
        <taxon>Insecta</taxon>
        <taxon>Pterygota</taxon>
        <taxon>Neoptera</taxon>
        <taxon>Endopterygota</taxon>
        <taxon>Diptera</taxon>
        <taxon>Nematocera</taxon>
        <taxon>Sciaroidea</taxon>
        <taxon>Sciaridae</taxon>
        <taxon>Pseudolycoriella</taxon>
    </lineage>
</organism>
<comment type="similarity">
    <text evidence="2 11">Belongs to the helicase family. RecQ subfamily.</text>
</comment>
<feature type="compositionally biased region" description="Polar residues" evidence="12">
    <location>
        <begin position="680"/>
        <end position="699"/>
    </location>
</feature>
<evidence type="ECO:0000256" key="11">
    <source>
        <dbReference type="RuleBase" id="RU364117"/>
    </source>
</evidence>
<comment type="cofactor">
    <cofactor evidence="1">
        <name>Zn(2+)</name>
        <dbReference type="ChEBI" id="CHEBI:29105"/>
    </cofactor>
</comment>
<dbReference type="Pfam" id="PF16124">
    <property type="entry name" value="RecQ_Zn_bind"/>
    <property type="match status" value="1"/>
</dbReference>
<evidence type="ECO:0000256" key="6">
    <source>
        <dbReference type="ARBA" id="ARBA00022840"/>
    </source>
</evidence>
<protein>
    <recommendedName>
        <fullName evidence="11">ATP-dependent DNA helicase</fullName>
        <ecNumber evidence="11">5.6.2.4</ecNumber>
    </recommendedName>
</protein>
<dbReference type="Proteomes" id="UP001151699">
    <property type="component" value="Chromosome A"/>
</dbReference>
<evidence type="ECO:0000256" key="4">
    <source>
        <dbReference type="ARBA" id="ARBA00022801"/>
    </source>
</evidence>
<keyword evidence="17" id="KW-1185">Reference proteome</keyword>
<dbReference type="Pfam" id="PF00270">
    <property type="entry name" value="DEAD"/>
    <property type="match status" value="1"/>
</dbReference>
<dbReference type="InterPro" id="IPR014001">
    <property type="entry name" value="Helicase_ATP-bd"/>
</dbReference>
<feature type="region of interest" description="Disordered" evidence="12">
    <location>
        <begin position="680"/>
        <end position="716"/>
    </location>
</feature>
<dbReference type="SUPFAM" id="SSF47819">
    <property type="entry name" value="HRDC-like"/>
    <property type="match status" value="1"/>
</dbReference>
<dbReference type="InterPro" id="IPR027417">
    <property type="entry name" value="P-loop_NTPase"/>
</dbReference>
<feature type="domain" description="Helicase C-terminal" evidence="15">
    <location>
        <begin position="253"/>
        <end position="400"/>
    </location>
</feature>
<dbReference type="PANTHER" id="PTHR13710">
    <property type="entry name" value="DNA HELICASE RECQ FAMILY MEMBER"/>
    <property type="match status" value="1"/>
</dbReference>
<dbReference type="InterPro" id="IPR010997">
    <property type="entry name" value="HRDC-like_sf"/>
</dbReference>
<evidence type="ECO:0000256" key="8">
    <source>
        <dbReference type="ARBA" id="ARBA00023235"/>
    </source>
</evidence>
<dbReference type="Gene3D" id="1.10.10.10">
    <property type="entry name" value="Winged helix-like DNA-binding domain superfamily/Winged helix DNA-binding domain"/>
    <property type="match status" value="1"/>
</dbReference>
<dbReference type="SMART" id="SM00490">
    <property type="entry name" value="HELICc"/>
    <property type="match status" value="1"/>
</dbReference>
<evidence type="ECO:0000313" key="17">
    <source>
        <dbReference type="Proteomes" id="UP001151699"/>
    </source>
</evidence>
<keyword evidence="8" id="KW-0413">Isomerase</keyword>
<dbReference type="Pfam" id="PF09382">
    <property type="entry name" value="RQC"/>
    <property type="match status" value="1"/>
</dbReference>
<dbReference type="FunFam" id="3.40.50.300:FF:001389">
    <property type="entry name" value="ATP-dependent DNA helicase RecQ"/>
    <property type="match status" value="1"/>
</dbReference>
<dbReference type="PANTHER" id="PTHR13710:SF120">
    <property type="entry name" value="BIFUNCTIONAL 3'-5' EXONUCLEASE_ATP-DEPENDENT HELICASE WRN"/>
    <property type="match status" value="1"/>
</dbReference>
<evidence type="ECO:0000256" key="1">
    <source>
        <dbReference type="ARBA" id="ARBA00001947"/>
    </source>
</evidence>
<dbReference type="InterPro" id="IPR001650">
    <property type="entry name" value="Helicase_C-like"/>
</dbReference>
<comment type="catalytic activity">
    <reaction evidence="9 11">
        <text>Couples ATP hydrolysis with the unwinding of duplex DNA by translocating in the 3'-5' direction.</text>
        <dbReference type="EC" id="5.6.2.4"/>
    </reaction>
</comment>
<dbReference type="PROSITE" id="PS50967">
    <property type="entry name" value="HRDC"/>
    <property type="match status" value="1"/>
</dbReference>
<dbReference type="InterPro" id="IPR011545">
    <property type="entry name" value="DEAD/DEAH_box_helicase_dom"/>
</dbReference>